<dbReference type="GO" id="GO:0016757">
    <property type="term" value="F:glycosyltransferase activity"/>
    <property type="evidence" value="ECO:0007669"/>
    <property type="project" value="UniProtKB-KW"/>
</dbReference>
<dbReference type="EMBL" id="JRNE01000076">
    <property type="protein sequence ID" value="KGF15439.1"/>
    <property type="molecule type" value="Genomic_DNA"/>
</dbReference>
<name>A0A096A3K3_9CORY</name>
<proteinExistence type="predicted"/>
<dbReference type="eggNOG" id="COG0438">
    <property type="taxonomic scope" value="Bacteria"/>
</dbReference>
<dbReference type="Proteomes" id="UP000029548">
    <property type="component" value="Unassembled WGS sequence"/>
</dbReference>
<feature type="domain" description="Glycosyltransferase subfamily 4-like N-terminal" evidence="5">
    <location>
        <begin position="26"/>
        <end position="184"/>
    </location>
</feature>
<accession>A0A096A3K3</accession>
<dbReference type="InterPro" id="IPR001296">
    <property type="entry name" value="Glyco_trans_1"/>
</dbReference>
<protein>
    <recommendedName>
        <fullName evidence="8">Sugar transferase</fullName>
    </recommendedName>
</protein>
<evidence type="ECO:0000256" key="1">
    <source>
        <dbReference type="ARBA" id="ARBA00022676"/>
    </source>
</evidence>
<organism evidence="6 7">
    <name type="scientific">Corynebacterium freneyi DNF00450</name>
    <dbReference type="NCBI Taxonomy" id="1287475"/>
    <lineage>
        <taxon>Bacteria</taxon>
        <taxon>Bacillati</taxon>
        <taxon>Actinomycetota</taxon>
        <taxon>Actinomycetes</taxon>
        <taxon>Mycobacteriales</taxon>
        <taxon>Corynebacteriaceae</taxon>
        <taxon>Corynebacterium</taxon>
    </lineage>
</organism>
<reference evidence="6 7" key="1">
    <citation type="submission" date="2014-07" db="EMBL/GenBank/DDBJ databases">
        <authorList>
            <person name="McCorrison J."/>
            <person name="Sanka R."/>
            <person name="Torralba M."/>
            <person name="Gillis M."/>
            <person name="Haft D.H."/>
            <person name="Methe B."/>
            <person name="Sutton G."/>
            <person name="Nelson K.E."/>
        </authorList>
    </citation>
    <scope>NUCLEOTIDE SEQUENCE [LARGE SCALE GENOMIC DNA]</scope>
    <source>
        <strain evidence="6 7">DNF00450</strain>
    </source>
</reference>
<dbReference type="Gene3D" id="3.40.50.2000">
    <property type="entry name" value="Glycogen Phosphorylase B"/>
    <property type="match status" value="2"/>
</dbReference>
<dbReference type="Pfam" id="PF13439">
    <property type="entry name" value="Glyco_transf_4"/>
    <property type="match status" value="1"/>
</dbReference>
<keyword evidence="1" id="KW-0328">Glycosyltransferase</keyword>
<feature type="region of interest" description="Disordered" evidence="3">
    <location>
        <begin position="66"/>
        <end position="85"/>
    </location>
</feature>
<dbReference type="RefSeq" id="WP_035123267.1">
    <property type="nucleotide sequence ID" value="NZ_JRNE01000076.1"/>
</dbReference>
<dbReference type="InterPro" id="IPR028098">
    <property type="entry name" value="Glyco_trans_4-like_N"/>
</dbReference>
<dbReference type="InterPro" id="IPR050194">
    <property type="entry name" value="Glycosyltransferase_grp1"/>
</dbReference>
<feature type="domain" description="Glycosyl transferase family 1" evidence="4">
    <location>
        <begin position="198"/>
        <end position="333"/>
    </location>
</feature>
<sequence length="375" mass="39275">MVTERARLRIAVIAPSRYPIRQPYAGGLEAMVAALVAGLRTAGHHVDLFAARGSGGHVAEVEFPGVDWTGHEGPKSDNGYPPGERERETAAFERLAGYLATGGYDVIHNNSLHPVPLTMPRPVGTALVTTLHTPPFVEMQDPIARATVNGKADVGHFVAVSAHTASLWALPDGADVVPNGVDVDTWAPGPGDGPAVWFGRIIPDKAPHLAVAAARRAGVPLTVAGRIGDEAYAREVLAPEIDRCAPGTVTVIGEMSHGELAGIVGRASACLVTPEWDEPFGLVAAEAAACGTPVAAFARGGLSEVVATGIGRTADPGDVDGLARALHEAMDLDRSTVRAAAVRHLSVTAMIERYDAVYRRILRERPGVERKEGAP</sequence>
<evidence type="ECO:0000259" key="5">
    <source>
        <dbReference type="Pfam" id="PF13439"/>
    </source>
</evidence>
<gene>
    <name evidence="6" type="ORF">HMPREF1650_11095</name>
</gene>
<dbReference type="SUPFAM" id="SSF53756">
    <property type="entry name" value="UDP-Glycosyltransferase/glycogen phosphorylase"/>
    <property type="match status" value="1"/>
</dbReference>
<dbReference type="GO" id="GO:1901137">
    <property type="term" value="P:carbohydrate derivative biosynthetic process"/>
    <property type="evidence" value="ECO:0007669"/>
    <property type="project" value="UniProtKB-ARBA"/>
</dbReference>
<evidence type="ECO:0000313" key="7">
    <source>
        <dbReference type="Proteomes" id="UP000029548"/>
    </source>
</evidence>
<evidence type="ECO:0000256" key="2">
    <source>
        <dbReference type="ARBA" id="ARBA00022679"/>
    </source>
</evidence>
<evidence type="ECO:0000259" key="4">
    <source>
        <dbReference type="Pfam" id="PF00534"/>
    </source>
</evidence>
<dbReference type="PANTHER" id="PTHR45947:SF3">
    <property type="entry name" value="SULFOQUINOVOSYL TRANSFERASE SQD2"/>
    <property type="match status" value="1"/>
</dbReference>
<evidence type="ECO:0000256" key="3">
    <source>
        <dbReference type="SAM" id="MobiDB-lite"/>
    </source>
</evidence>
<dbReference type="GO" id="GO:1903509">
    <property type="term" value="P:liposaccharide metabolic process"/>
    <property type="evidence" value="ECO:0007669"/>
    <property type="project" value="UniProtKB-ARBA"/>
</dbReference>
<evidence type="ECO:0000313" key="6">
    <source>
        <dbReference type="EMBL" id="KGF15439.1"/>
    </source>
</evidence>
<keyword evidence="2" id="KW-0808">Transferase</keyword>
<comment type="caution">
    <text evidence="6">The sequence shown here is derived from an EMBL/GenBank/DDBJ whole genome shotgun (WGS) entry which is preliminary data.</text>
</comment>
<evidence type="ECO:0008006" key="8">
    <source>
        <dbReference type="Google" id="ProtNLM"/>
    </source>
</evidence>
<dbReference type="Pfam" id="PF00534">
    <property type="entry name" value="Glycos_transf_1"/>
    <property type="match status" value="1"/>
</dbReference>
<dbReference type="AlphaFoldDB" id="A0A096A3K3"/>
<dbReference type="PANTHER" id="PTHR45947">
    <property type="entry name" value="SULFOQUINOVOSYL TRANSFERASE SQD2"/>
    <property type="match status" value="1"/>
</dbReference>